<dbReference type="PANTHER" id="PTHR37171">
    <property type="entry name" value="SERINE/THREONINE-PROTEIN KINASE YRZF-RELATED"/>
    <property type="match status" value="1"/>
</dbReference>
<dbReference type="Proteomes" id="UP000245946">
    <property type="component" value="Unassembled WGS sequence"/>
</dbReference>
<name>A0A316Z6S6_9BASI</name>
<feature type="compositionally biased region" description="Polar residues" evidence="1">
    <location>
        <begin position="367"/>
        <end position="379"/>
    </location>
</feature>
<feature type="region of interest" description="Disordered" evidence="1">
    <location>
        <begin position="577"/>
        <end position="620"/>
    </location>
</feature>
<organism evidence="2 3">
    <name type="scientific">Tilletiopsis washingtonensis</name>
    <dbReference type="NCBI Taxonomy" id="58919"/>
    <lineage>
        <taxon>Eukaryota</taxon>
        <taxon>Fungi</taxon>
        <taxon>Dikarya</taxon>
        <taxon>Basidiomycota</taxon>
        <taxon>Ustilaginomycotina</taxon>
        <taxon>Exobasidiomycetes</taxon>
        <taxon>Entylomatales</taxon>
        <taxon>Entylomatales incertae sedis</taxon>
        <taxon>Tilletiopsis</taxon>
    </lineage>
</organism>
<proteinExistence type="predicted"/>
<evidence type="ECO:0000313" key="2">
    <source>
        <dbReference type="EMBL" id="PWN97309.1"/>
    </source>
</evidence>
<dbReference type="OrthoDB" id="4062651at2759"/>
<feature type="compositionally biased region" description="Polar residues" evidence="1">
    <location>
        <begin position="590"/>
        <end position="608"/>
    </location>
</feature>
<dbReference type="SUPFAM" id="SSF56112">
    <property type="entry name" value="Protein kinase-like (PK-like)"/>
    <property type="match status" value="1"/>
</dbReference>
<dbReference type="AlphaFoldDB" id="A0A316Z6S6"/>
<dbReference type="InterPro" id="IPR052396">
    <property type="entry name" value="Meiotic_Drive_Suppr_Kinase"/>
</dbReference>
<reference evidence="2 3" key="1">
    <citation type="journal article" date="2018" name="Mol. Biol. Evol.">
        <title>Broad Genomic Sampling Reveals a Smut Pathogenic Ancestry of the Fungal Clade Ustilaginomycotina.</title>
        <authorList>
            <person name="Kijpornyongpan T."/>
            <person name="Mondo S.J."/>
            <person name="Barry K."/>
            <person name="Sandor L."/>
            <person name="Lee J."/>
            <person name="Lipzen A."/>
            <person name="Pangilinan J."/>
            <person name="LaButti K."/>
            <person name="Hainaut M."/>
            <person name="Henrissat B."/>
            <person name="Grigoriev I.V."/>
            <person name="Spatafora J.W."/>
            <person name="Aime M.C."/>
        </authorList>
    </citation>
    <scope>NUCLEOTIDE SEQUENCE [LARGE SCALE GENOMIC DNA]</scope>
    <source>
        <strain evidence="2 3">MCA 4186</strain>
    </source>
</reference>
<protein>
    <submittedName>
        <fullName evidence="2">Uncharacterized protein</fullName>
    </submittedName>
</protein>
<accession>A0A316Z6S6</accession>
<feature type="compositionally biased region" description="Low complexity" evidence="1">
    <location>
        <begin position="509"/>
        <end position="543"/>
    </location>
</feature>
<dbReference type="InterPro" id="IPR011009">
    <property type="entry name" value="Kinase-like_dom_sf"/>
</dbReference>
<dbReference type="EMBL" id="KZ819295">
    <property type="protein sequence ID" value="PWN97309.1"/>
    <property type="molecule type" value="Genomic_DNA"/>
</dbReference>
<keyword evidence="3" id="KW-1185">Reference proteome</keyword>
<dbReference type="GeneID" id="37272285"/>
<feature type="region of interest" description="Disordered" evidence="1">
    <location>
        <begin position="366"/>
        <end position="395"/>
    </location>
</feature>
<dbReference type="Gene3D" id="1.10.510.10">
    <property type="entry name" value="Transferase(Phosphotransferase) domain 1"/>
    <property type="match status" value="1"/>
</dbReference>
<evidence type="ECO:0000256" key="1">
    <source>
        <dbReference type="SAM" id="MobiDB-lite"/>
    </source>
</evidence>
<dbReference type="PANTHER" id="PTHR37171:SF1">
    <property type="entry name" value="SERINE_THREONINE-PROTEIN KINASE YRZF-RELATED"/>
    <property type="match status" value="1"/>
</dbReference>
<feature type="region of interest" description="Disordered" evidence="1">
    <location>
        <begin position="484"/>
        <end position="543"/>
    </location>
</feature>
<dbReference type="RefSeq" id="XP_025597588.1">
    <property type="nucleotide sequence ID" value="XM_025744741.1"/>
</dbReference>
<evidence type="ECO:0000313" key="3">
    <source>
        <dbReference type="Proteomes" id="UP000245946"/>
    </source>
</evidence>
<sequence length="848" mass="91903">MAERPDDARRADNAPRTRAFYATSVLSSRDGRKNSFVVIDLPPVAAPGPPAAEPAALDSAATPSPPAEAAPLRLLRLFRLYCDRAFAFLWEDLFAQSDHEEEVPPPTPTTLPRNSGSTEITERQHAMLTAMNVSLVSSGVGVSDAPDRWSEAAASLSSSRMEEPFIEAARLVESLATADDPTGLSPTFLSLEQGRIVLQLHTLRQLPSAETILGRHERPSEVEWTRSWLKCNRPVINGMLELVRIARNAQTPSSLPPLPPLRLVGVEDAARHGRPHLWSLVRPALLLFSGNQVAGLLEIKNRDPASLARATRFVSTATRAASLAIDKQLIEQLFVQTASPNVVCAAILGDYGQAFVPFELQRERDSSQGVNAPAGSSESRCAAAEGSSDQCKGPVYPPRQYRISFADEATFAELSPGERMPAAANSPESPQQVRWTSDGNMIMSIVRWALYAQLRSQESSPVATHGHIETWICIHVFPASFQAQTRAARPRSGEKHSQGRPPKRNRMSAAQAAADGGAHEGAIASASPDARSSGASSRSARTALKTPDLSSLLIPEGEFARPRKLSASSAVDTSFYASPDRSEDVDEASQTDVSLSSDNFGSVSNASVVPSEPAGRSLPRPGDIGDYLYVALAPFSQSNYANVYRAWRSSCYTQLDPALPQPYLRTVAPSGASSCMVKAPRQTDAGLIAEDEDEWQRSRREDREKDAIRRASYEADAYAALAPLQGVVIPRLLYAGPFELCLQGKIPVLLLEDVGGAPLYAVDPATVVVSDVRAAVVAAYVQLHAAGWCHHDVAQRNIMLLDDGRAVIIDLETARREAEQYAEGEMMMLHEMLNKWESAAPDSDYESY</sequence>
<gene>
    <name evidence="2" type="ORF">FA09DRAFT_346288</name>
</gene>